<evidence type="ECO:0000256" key="6">
    <source>
        <dbReference type="ARBA" id="ARBA00023242"/>
    </source>
</evidence>
<dbReference type="Pfam" id="PF23869">
    <property type="entry name" value="Beta-prop_WDR75_1st"/>
    <property type="match status" value="1"/>
</dbReference>
<dbReference type="SMART" id="SM00320">
    <property type="entry name" value="WD40"/>
    <property type="match status" value="4"/>
</dbReference>
<dbReference type="InterPro" id="IPR057644">
    <property type="entry name" value="Beta-prop_WDR75_2nd"/>
</dbReference>
<dbReference type="SUPFAM" id="SSF50978">
    <property type="entry name" value="WD40 repeat-like"/>
    <property type="match status" value="1"/>
</dbReference>
<evidence type="ECO:0000256" key="1">
    <source>
        <dbReference type="ARBA" id="ARBA00004604"/>
    </source>
</evidence>
<keyword evidence="5" id="KW-0677">Repeat</keyword>
<keyword evidence="11" id="KW-1185">Reference proteome</keyword>
<gene>
    <name evidence="10" type="ORF">QBZ16_000497</name>
</gene>
<dbReference type="AlphaFoldDB" id="A0AAD9MN33"/>
<keyword evidence="8" id="KW-0472">Membrane</keyword>
<evidence type="ECO:0000256" key="3">
    <source>
        <dbReference type="ARBA" id="ARBA00022552"/>
    </source>
</evidence>
<dbReference type="Pfam" id="PF23769">
    <property type="entry name" value="Beta-prop_WDR75_2nd"/>
    <property type="match status" value="1"/>
</dbReference>
<evidence type="ECO:0000313" key="10">
    <source>
        <dbReference type="EMBL" id="KAK2080643.1"/>
    </source>
</evidence>
<evidence type="ECO:0000256" key="8">
    <source>
        <dbReference type="SAM" id="Phobius"/>
    </source>
</evidence>
<keyword evidence="6" id="KW-0539">Nucleus</keyword>
<dbReference type="PROSITE" id="PS50082">
    <property type="entry name" value="WD_REPEATS_2"/>
    <property type="match status" value="2"/>
</dbReference>
<feature type="repeat" description="WD" evidence="7">
    <location>
        <begin position="1"/>
        <end position="25"/>
    </location>
</feature>
<dbReference type="InterPro" id="IPR036322">
    <property type="entry name" value="WD40_repeat_dom_sf"/>
</dbReference>
<reference evidence="10" key="1">
    <citation type="submission" date="2021-01" db="EMBL/GenBank/DDBJ databases">
        <authorList>
            <person name="Eckstrom K.M.E."/>
        </authorList>
    </citation>
    <scope>NUCLEOTIDE SEQUENCE</scope>
    <source>
        <strain evidence="10">UVCC 0001</strain>
    </source>
</reference>
<keyword evidence="8" id="KW-1133">Transmembrane helix</keyword>
<evidence type="ECO:0000256" key="4">
    <source>
        <dbReference type="ARBA" id="ARBA00022574"/>
    </source>
</evidence>
<sequence length="694" mass="72912">MQVYTASADGTIRRWDLGSQLCVRVLHVSDAPIQAMAAGPSGYLWLVSRQGGTPYIYKYDLSKEAPCEEDKRKIKAINPLMTGSAGGLMATFDRQTLIVVDPAAGIGSALAITHSREFSCVAIMRAAVEEHARRREGADPPPADKGRRKALLSALAEPMTVHWHPSAVGAVGFTSDSLRLLSGGREAVLVIWDLRSGARTFLPRLGGPIVGIRASPVDPARLSLRQADNTLRCVNIATMRVESSVHGIRPAPAPLPGLAPPPLASEPGAGRLANASMVYVAEEERARAPDDNWRRPRLTHLAFSRTGGRADDGGDARGRRALRRHDLPRARAQVLAARAATPQSAGLALSTLADDPHRGGDLRAAAFHPHRRAAATASGTAREVRFWVAEESQPETRRKKATLEPFRCMAVGAYADLPMTALCYTHDGSTLAAAAGSRITLWDAAAPSLLGVLPPVAGLQAPDGQFPGQAPAITHLVSVAGTSLLVAAFAGGAGIAVYCLLRQRALWAAALPVEDLAADRDSDHWAVALHPTRTQPAAVLLFSGASRAPAQSWTLAKRHPPQLVHVPNQLLFLESAASTDTGVGAAGGAASPLLLITGDREYAFLTKPTGPPSGTALLEKETEELPRGLGALFGDAAQAPTKPAAPSVPLVSSTKPWASLLDAPSHVLPSLDALCPAFLKLQLGAVVAVEPTAS</sequence>
<evidence type="ECO:0000256" key="7">
    <source>
        <dbReference type="PROSITE-ProRule" id="PRU00221"/>
    </source>
</evidence>
<dbReference type="Proteomes" id="UP001255856">
    <property type="component" value="Unassembled WGS sequence"/>
</dbReference>
<proteinExistence type="predicted"/>
<feature type="transmembrane region" description="Helical" evidence="8">
    <location>
        <begin position="476"/>
        <end position="501"/>
    </location>
</feature>
<dbReference type="InterPro" id="IPR001680">
    <property type="entry name" value="WD40_rpt"/>
</dbReference>
<feature type="domain" description="WD repeat-containing protein 75 second beta-propeller" evidence="9">
    <location>
        <begin position="345"/>
        <end position="526"/>
    </location>
</feature>
<evidence type="ECO:0000313" key="11">
    <source>
        <dbReference type="Proteomes" id="UP001255856"/>
    </source>
</evidence>
<dbReference type="PROSITE" id="PS50294">
    <property type="entry name" value="WD_REPEATS_REGION"/>
    <property type="match status" value="1"/>
</dbReference>
<dbReference type="InterPro" id="IPR015943">
    <property type="entry name" value="WD40/YVTN_repeat-like_dom_sf"/>
</dbReference>
<evidence type="ECO:0000256" key="5">
    <source>
        <dbReference type="ARBA" id="ARBA00022737"/>
    </source>
</evidence>
<dbReference type="Gene3D" id="2.130.10.10">
    <property type="entry name" value="YVTN repeat-like/Quinoprotein amine dehydrogenase"/>
    <property type="match status" value="3"/>
</dbReference>
<feature type="repeat" description="WD" evidence="7">
    <location>
        <begin position="161"/>
        <end position="202"/>
    </location>
</feature>
<dbReference type="PANTHER" id="PTHR45176">
    <property type="entry name" value="TRANSDUCIN FAMILY PROTEIN / WD-40 REPEAT FAMILY PROTEIN-RELATED"/>
    <property type="match status" value="1"/>
</dbReference>
<keyword evidence="4 7" id="KW-0853">WD repeat</keyword>
<dbReference type="EMBL" id="JASFZW010000001">
    <property type="protein sequence ID" value="KAK2080643.1"/>
    <property type="molecule type" value="Genomic_DNA"/>
</dbReference>
<keyword evidence="3" id="KW-0698">rRNA processing</keyword>
<comment type="caution">
    <text evidence="10">The sequence shown here is derived from an EMBL/GenBank/DDBJ whole genome shotgun (WGS) entry which is preliminary data.</text>
</comment>
<name>A0AAD9MN33_PROWI</name>
<protein>
    <recommendedName>
        <fullName evidence="9">WD repeat-containing protein 75 second beta-propeller domain-containing protein</fullName>
    </recommendedName>
</protein>
<organism evidence="10 11">
    <name type="scientific">Prototheca wickerhamii</name>
    <dbReference type="NCBI Taxonomy" id="3111"/>
    <lineage>
        <taxon>Eukaryota</taxon>
        <taxon>Viridiplantae</taxon>
        <taxon>Chlorophyta</taxon>
        <taxon>core chlorophytes</taxon>
        <taxon>Trebouxiophyceae</taxon>
        <taxon>Chlorellales</taxon>
        <taxon>Chlorellaceae</taxon>
        <taxon>Prototheca</taxon>
    </lineage>
</organism>
<dbReference type="PANTHER" id="PTHR45176:SF1">
    <property type="entry name" value="TRANSDUCIN FAMILY PROTEIN _ WD-40 REPEAT FAMILY PROTEIN-RELATED"/>
    <property type="match status" value="1"/>
</dbReference>
<accession>A0AAD9MN33</accession>
<comment type="subcellular location">
    <subcellularLocation>
        <location evidence="1">Nucleus</location>
        <location evidence="1">Nucleolus</location>
    </subcellularLocation>
</comment>
<keyword evidence="2" id="KW-0690">Ribosome biogenesis</keyword>
<evidence type="ECO:0000256" key="2">
    <source>
        <dbReference type="ARBA" id="ARBA00022517"/>
    </source>
</evidence>
<evidence type="ECO:0000259" key="9">
    <source>
        <dbReference type="Pfam" id="PF23769"/>
    </source>
</evidence>
<keyword evidence="8" id="KW-0812">Transmembrane</keyword>